<dbReference type="Proteomes" id="UP001084650">
    <property type="component" value="Unassembled WGS sequence"/>
</dbReference>
<feature type="domain" description="SsuA/THI5-like" evidence="1">
    <location>
        <begin position="48"/>
        <end position="252"/>
    </location>
</feature>
<dbReference type="EMBL" id="JAPQYE010000001">
    <property type="protein sequence ID" value="MCZ0726660.1"/>
    <property type="molecule type" value="Genomic_DNA"/>
</dbReference>
<proteinExistence type="predicted"/>
<evidence type="ECO:0000259" key="1">
    <source>
        <dbReference type="Pfam" id="PF09084"/>
    </source>
</evidence>
<evidence type="ECO:0000313" key="2">
    <source>
        <dbReference type="EMBL" id="MCZ0726660.1"/>
    </source>
</evidence>
<protein>
    <submittedName>
        <fullName evidence="2">ABC transporter substrate-binding protein</fullName>
    </submittedName>
</protein>
<reference evidence="2" key="1">
    <citation type="submission" date="2022-12" db="EMBL/GenBank/DDBJ databases">
        <title>Whole genome sequence of Mycolicibacterium iranicum strain SBH312.</title>
        <authorList>
            <person name="Jani J."/>
            <person name="Arifin Mustapha Z."/>
            <person name="Ahmed K."/>
            <person name="Kai Ling C."/>
        </authorList>
    </citation>
    <scope>NUCLEOTIDE SEQUENCE</scope>
    <source>
        <strain evidence="2">SBH312</strain>
    </source>
</reference>
<dbReference type="InterPro" id="IPR015168">
    <property type="entry name" value="SsuA/THI5"/>
</dbReference>
<dbReference type="PANTHER" id="PTHR30024">
    <property type="entry name" value="ALIPHATIC SULFONATES-BINDING PROTEIN-RELATED"/>
    <property type="match status" value="1"/>
</dbReference>
<evidence type="ECO:0000313" key="3">
    <source>
        <dbReference type="Proteomes" id="UP001084650"/>
    </source>
</evidence>
<sequence length="325" mass="33163">MSVIAAVSVTALVLSGCGGSSSQSAGGAEGIEISVTHPDDLYGLPWKVGQAQGFFEDAGVTIAKIVPAEGGGTTLQNVVAGRLPFGEVATGAVVKGFQEGAPVQAIGGGVQSVSDVLWVALDSSPLASVEQTANTSWGFTNPGSVTEAMSFLVPEAAGIAGVERKSTGGSGAGIALLEAGEVDVAYASPRTVAEQKGALKVVVDSADFVPVYQQTVIVSGRDYAQKNPDQARALLDGYSQSVQWITDNPAEAAKLWAESTDIDPQVATDLVANAVEAGHWNVSFNPEALNSAAKGLALTDGIESVDWSSLATTDYLPDNDKGQLP</sequence>
<name>A0ABT4H8Z0_MYCIR</name>
<keyword evidence="3" id="KW-1185">Reference proteome</keyword>
<comment type="caution">
    <text evidence="2">The sequence shown here is derived from an EMBL/GenBank/DDBJ whole genome shotgun (WGS) entry which is preliminary data.</text>
</comment>
<dbReference type="RefSeq" id="WP_268785068.1">
    <property type="nucleotide sequence ID" value="NZ_JAPQYE010000001.1"/>
</dbReference>
<dbReference type="Pfam" id="PF09084">
    <property type="entry name" value="NMT1"/>
    <property type="match status" value="1"/>
</dbReference>
<accession>A0ABT4H8Z0</accession>
<gene>
    <name evidence="2" type="ORF">OY187_01255</name>
</gene>
<dbReference type="SUPFAM" id="SSF53850">
    <property type="entry name" value="Periplasmic binding protein-like II"/>
    <property type="match status" value="1"/>
</dbReference>
<dbReference type="Gene3D" id="3.40.190.10">
    <property type="entry name" value="Periplasmic binding protein-like II"/>
    <property type="match status" value="2"/>
</dbReference>
<organism evidence="2 3">
    <name type="scientific">Mycolicibacterium iranicum</name>
    <name type="common">Mycobacterium iranicum</name>
    <dbReference type="NCBI Taxonomy" id="912594"/>
    <lineage>
        <taxon>Bacteria</taxon>
        <taxon>Bacillati</taxon>
        <taxon>Actinomycetota</taxon>
        <taxon>Actinomycetes</taxon>
        <taxon>Mycobacteriales</taxon>
        <taxon>Mycobacteriaceae</taxon>
        <taxon>Mycolicibacterium</taxon>
    </lineage>
</organism>